<dbReference type="GO" id="GO:0016705">
    <property type="term" value="F:oxidoreductase activity, acting on paired donors, with incorporation or reduction of molecular oxygen"/>
    <property type="evidence" value="ECO:0007669"/>
    <property type="project" value="InterPro"/>
</dbReference>
<dbReference type="AlphaFoldDB" id="A0A931HFY9"/>
<evidence type="ECO:0000256" key="1">
    <source>
        <dbReference type="ARBA" id="ARBA00007789"/>
    </source>
</evidence>
<dbReference type="InterPro" id="IPR019949">
    <property type="entry name" value="CmoO-like"/>
</dbReference>
<dbReference type="PANTHER" id="PTHR30137">
    <property type="entry name" value="LUCIFERASE-LIKE MONOOXYGENASE"/>
    <property type="match status" value="1"/>
</dbReference>
<dbReference type="Gene3D" id="3.20.20.30">
    <property type="entry name" value="Luciferase-like domain"/>
    <property type="match status" value="1"/>
</dbReference>
<evidence type="ECO:0000256" key="2">
    <source>
        <dbReference type="ARBA" id="ARBA00074555"/>
    </source>
</evidence>
<dbReference type="CDD" id="cd00347">
    <property type="entry name" value="Flavin_utilizing_monoxygenases"/>
    <property type="match status" value="1"/>
</dbReference>
<proteinExistence type="predicted"/>
<feature type="domain" description="Luciferase-like" evidence="3">
    <location>
        <begin position="20"/>
        <end position="300"/>
    </location>
</feature>
<organism evidence="4 5">
    <name type="scientific">Novosphingobium aureum</name>
    <dbReference type="NCBI Taxonomy" id="2792964"/>
    <lineage>
        <taxon>Bacteria</taxon>
        <taxon>Pseudomonadati</taxon>
        <taxon>Pseudomonadota</taxon>
        <taxon>Alphaproteobacteria</taxon>
        <taxon>Sphingomonadales</taxon>
        <taxon>Sphingomonadaceae</taxon>
        <taxon>Novosphingobium</taxon>
    </lineage>
</organism>
<evidence type="ECO:0000313" key="4">
    <source>
        <dbReference type="EMBL" id="MBH0115069.1"/>
    </source>
</evidence>
<dbReference type="RefSeq" id="WP_197167221.1">
    <property type="nucleotide sequence ID" value="NZ_JADZGI010000008.1"/>
</dbReference>
<name>A0A931HFY9_9SPHN</name>
<evidence type="ECO:0000313" key="5">
    <source>
        <dbReference type="Proteomes" id="UP000617634"/>
    </source>
</evidence>
<keyword evidence="5" id="KW-1185">Reference proteome</keyword>
<protein>
    <recommendedName>
        <fullName evidence="2">Luciferase-like monooxygenase</fullName>
    </recommendedName>
</protein>
<reference evidence="4" key="1">
    <citation type="submission" date="2020-11" db="EMBL/GenBank/DDBJ databases">
        <title>Novosphingobium aureum sp. nov., a marine bacterium isolated from sediment of a salt flat.</title>
        <authorList>
            <person name="Yoo Y."/>
            <person name="Kim J.-J."/>
        </authorList>
    </citation>
    <scope>NUCLEOTIDE SEQUENCE</scope>
    <source>
        <strain evidence="4">YJ-S2-02</strain>
    </source>
</reference>
<dbReference type="EMBL" id="JADZGI010000008">
    <property type="protein sequence ID" value="MBH0115069.1"/>
    <property type="molecule type" value="Genomic_DNA"/>
</dbReference>
<dbReference type="InterPro" id="IPR011251">
    <property type="entry name" value="Luciferase-like_dom"/>
</dbReference>
<comment type="similarity">
    <text evidence="1">To bacterial alkanal monooxygenase alpha and beta chains.</text>
</comment>
<gene>
    <name evidence="4" type="ORF">I5E68_19170</name>
</gene>
<dbReference type="Pfam" id="PF00296">
    <property type="entry name" value="Bac_luciferase"/>
    <property type="match status" value="1"/>
</dbReference>
<dbReference type="PANTHER" id="PTHR30137:SF6">
    <property type="entry name" value="LUCIFERASE-LIKE MONOOXYGENASE"/>
    <property type="match status" value="1"/>
</dbReference>
<dbReference type="InterPro" id="IPR036661">
    <property type="entry name" value="Luciferase-like_sf"/>
</dbReference>
<evidence type="ECO:0000259" key="3">
    <source>
        <dbReference type="Pfam" id="PF00296"/>
    </source>
</evidence>
<dbReference type="GO" id="GO:0005829">
    <property type="term" value="C:cytosol"/>
    <property type="evidence" value="ECO:0007669"/>
    <property type="project" value="TreeGrafter"/>
</dbReference>
<dbReference type="FunFam" id="3.20.20.30:FF:000002">
    <property type="entry name" value="LLM class flavin-dependent oxidoreductase"/>
    <property type="match status" value="1"/>
</dbReference>
<accession>A0A931HFY9</accession>
<dbReference type="SUPFAM" id="SSF51679">
    <property type="entry name" value="Bacterial luciferase-like"/>
    <property type="match status" value="1"/>
</dbReference>
<comment type="caution">
    <text evidence="4">The sequence shown here is derived from an EMBL/GenBank/DDBJ whole genome shotgun (WGS) entry which is preliminary data.</text>
</comment>
<dbReference type="Proteomes" id="UP000617634">
    <property type="component" value="Unassembled WGS sequence"/>
</dbReference>
<sequence>MIPLSVLDLVTVREGASIADSIAVSVATAQTAEAAGYARYWVAEHHGMAGIAGGATSVVLAHLGNATKSIRIGAGGIMLPNHTPYVIAEQFGTLAAMFPGRVDLGLGRAAGADGRLGNALRKDIIGASERFPQDVVELRARFAGQAVGGVESPQASGADVEMWILGSSLFGAQLAAMLGLPYAFASHFAPTHLDEAARIYRERFEPSEFCAKPHFMAGINVLAAESEEEAWYHASSTDQSFVALRTGNPGQLQPPIRDYRAGLPGAARAMLEQVRSVSALGTPEMVRSQLEAFAQRTGADELIVSTSTFDPAIQQRSLELTMAAFA</sequence>
<dbReference type="InterPro" id="IPR050766">
    <property type="entry name" value="Bact_Lucif_Oxidored"/>
</dbReference>
<dbReference type="NCBIfam" id="TIGR03558">
    <property type="entry name" value="oxido_grp_1"/>
    <property type="match status" value="1"/>
</dbReference>